<feature type="domain" description="ABC transporter" evidence="4">
    <location>
        <begin position="259"/>
        <end position="472"/>
    </location>
</feature>
<dbReference type="SMART" id="SM00382">
    <property type="entry name" value="AAA"/>
    <property type="match status" value="2"/>
</dbReference>
<dbReference type="PROSITE" id="PS00211">
    <property type="entry name" value="ABC_TRANSPORTER_1"/>
    <property type="match status" value="1"/>
</dbReference>
<dbReference type="Proteomes" id="UP000663720">
    <property type="component" value="Chromosome"/>
</dbReference>
<reference evidence="5" key="1">
    <citation type="journal article" date="2021" name="Microb. Physiol.">
        <title>Proteogenomic Insights into the Physiology of Marine, Sulfate-Reducing, Filamentous Desulfonema limicola and Desulfonema magnum.</title>
        <authorList>
            <person name="Schnaars V."/>
            <person name="Wohlbrand L."/>
            <person name="Scheve S."/>
            <person name="Hinrichs C."/>
            <person name="Reinhardt R."/>
            <person name="Rabus R."/>
        </authorList>
    </citation>
    <scope>NUCLEOTIDE SEQUENCE</scope>
    <source>
        <strain evidence="5">5ac10</strain>
    </source>
</reference>
<protein>
    <submittedName>
        <fullName evidence="5">AAA family ATPase domain-containing protein</fullName>
    </submittedName>
</protein>
<dbReference type="GO" id="GO:0005524">
    <property type="term" value="F:ATP binding"/>
    <property type="evidence" value="ECO:0007669"/>
    <property type="project" value="UniProtKB-KW"/>
</dbReference>
<dbReference type="SUPFAM" id="SSF52540">
    <property type="entry name" value="P-loop containing nucleoside triphosphate hydrolases"/>
    <property type="match status" value="2"/>
</dbReference>
<keyword evidence="3" id="KW-0067">ATP-binding</keyword>
<dbReference type="AlphaFoldDB" id="A0A975BAC3"/>
<feature type="domain" description="ABC transporter" evidence="4">
    <location>
        <begin position="2"/>
        <end position="237"/>
    </location>
</feature>
<dbReference type="InterPro" id="IPR050153">
    <property type="entry name" value="Metal_Ion_Import_ABC"/>
</dbReference>
<evidence type="ECO:0000313" key="5">
    <source>
        <dbReference type="EMBL" id="QTA81500.1"/>
    </source>
</evidence>
<organism evidence="5 6">
    <name type="scientific">Desulfonema limicola</name>
    <dbReference type="NCBI Taxonomy" id="45656"/>
    <lineage>
        <taxon>Bacteria</taxon>
        <taxon>Pseudomonadati</taxon>
        <taxon>Thermodesulfobacteriota</taxon>
        <taxon>Desulfobacteria</taxon>
        <taxon>Desulfobacterales</taxon>
        <taxon>Desulfococcaceae</taxon>
        <taxon>Desulfonema</taxon>
    </lineage>
</organism>
<evidence type="ECO:0000256" key="2">
    <source>
        <dbReference type="ARBA" id="ARBA00022741"/>
    </source>
</evidence>
<dbReference type="InterPro" id="IPR003439">
    <property type="entry name" value="ABC_transporter-like_ATP-bd"/>
</dbReference>
<dbReference type="InterPro" id="IPR003593">
    <property type="entry name" value="AAA+_ATPase"/>
</dbReference>
<proteinExistence type="predicted"/>
<dbReference type="InterPro" id="IPR017871">
    <property type="entry name" value="ABC_transporter-like_CS"/>
</dbReference>
<keyword evidence="2" id="KW-0547">Nucleotide-binding</keyword>
<dbReference type="EMBL" id="CP061799">
    <property type="protein sequence ID" value="QTA81500.1"/>
    <property type="molecule type" value="Genomic_DNA"/>
</dbReference>
<evidence type="ECO:0000313" key="6">
    <source>
        <dbReference type="Proteomes" id="UP000663720"/>
    </source>
</evidence>
<dbReference type="Pfam" id="PF00005">
    <property type="entry name" value="ABC_tran"/>
    <property type="match status" value="2"/>
</dbReference>
<name>A0A975BAC3_9BACT</name>
<keyword evidence="1" id="KW-0813">Transport</keyword>
<evidence type="ECO:0000256" key="1">
    <source>
        <dbReference type="ARBA" id="ARBA00022448"/>
    </source>
</evidence>
<dbReference type="InterPro" id="IPR027417">
    <property type="entry name" value="P-loop_NTPase"/>
</dbReference>
<dbReference type="Gene3D" id="3.40.50.300">
    <property type="entry name" value="P-loop containing nucleotide triphosphate hydrolases"/>
    <property type="match status" value="2"/>
</dbReference>
<dbReference type="PROSITE" id="PS50893">
    <property type="entry name" value="ABC_TRANSPORTER_2"/>
    <property type="match status" value="2"/>
</dbReference>
<accession>A0A975BAC3</accession>
<gene>
    <name evidence="5" type="ORF">dnl_38370</name>
</gene>
<keyword evidence="6" id="KW-1185">Reference proteome</keyword>
<sequence>MIKFENISIRMGNRLILPDTSWEIKAGQNWAVTGPNGAGKSSLVRAVFGDVPVVRGKVIRHPRFLSKNSIGYVSFELHQHIIAQDENKDHARFFSRTTDNLTTAGQCLEDFSPDIELVKNIAVQMEILHLMDRPIRYLSTGEMRRMLIARAMTKSPELLILDEPFDGLDILSRKKLSNIISSLISEKMQIILITHRIEEILPEISHIIRVKDCRVIMQGKREDILFTTMISQKTFNKKFSPEFLCSITQNFNHIPNTLIKMKNVKVKYKDNLVFENLNWTVKKGENWAVTGPNGSGKTTLLSLISGDNPQAYANHIYLFGKKRGTGESIWEIKQHIGTASSEMQIRYRKSITAFDVILSGFYDSVGLYRNCSLQEKKTALNWIQFLGIEDKAGCLFNNLSYGEQRLIILARAMVKSPVLLILDEPCQGLDPENREMILKLIDFIGHSTKTNILYVSHHPDERPACISNTLSLPL</sequence>
<dbReference type="RefSeq" id="WP_207687525.1">
    <property type="nucleotide sequence ID" value="NZ_CP061799.1"/>
</dbReference>
<dbReference type="GO" id="GO:0016887">
    <property type="term" value="F:ATP hydrolysis activity"/>
    <property type="evidence" value="ECO:0007669"/>
    <property type="project" value="InterPro"/>
</dbReference>
<dbReference type="PANTHER" id="PTHR42734">
    <property type="entry name" value="METAL TRANSPORT SYSTEM ATP-BINDING PROTEIN TM_0124-RELATED"/>
    <property type="match status" value="1"/>
</dbReference>
<dbReference type="KEGG" id="dli:dnl_38370"/>
<evidence type="ECO:0000259" key="4">
    <source>
        <dbReference type="PROSITE" id="PS50893"/>
    </source>
</evidence>
<evidence type="ECO:0000256" key="3">
    <source>
        <dbReference type="ARBA" id="ARBA00022840"/>
    </source>
</evidence>